<gene>
    <name evidence="3" type="ORF">OKIOD_LOCUS11380</name>
</gene>
<dbReference type="SUPFAM" id="SSF103473">
    <property type="entry name" value="MFS general substrate transporter"/>
    <property type="match status" value="1"/>
</dbReference>
<feature type="transmembrane region" description="Helical" evidence="1">
    <location>
        <begin position="265"/>
        <end position="286"/>
    </location>
</feature>
<feature type="transmembrane region" description="Helical" evidence="1">
    <location>
        <begin position="349"/>
        <end position="371"/>
    </location>
</feature>
<dbReference type="Proteomes" id="UP001158576">
    <property type="component" value="Chromosome 1"/>
</dbReference>
<proteinExistence type="predicted"/>
<keyword evidence="1" id="KW-1133">Transmembrane helix</keyword>
<feature type="transmembrane region" description="Helical" evidence="1">
    <location>
        <begin position="446"/>
        <end position="463"/>
    </location>
</feature>
<keyword evidence="1" id="KW-0472">Membrane</keyword>
<feature type="transmembrane region" description="Helical" evidence="1">
    <location>
        <begin position="192"/>
        <end position="210"/>
    </location>
</feature>
<dbReference type="InterPro" id="IPR036259">
    <property type="entry name" value="MFS_trans_sf"/>
</dbReference>
<dbReference type="InterPro" id="IPR001763">
    <property type="entry name" value="Rhodanese-like_dom"/>
</dbReference>
<evidence type="ECO:0000313" key="4">
    <source>
        <dbReference type="Proteomes" id="UP001158576"/>
    </source>
</evidence>
<dbReference type="PROSITE" id="PS50206">
    <property type="entry name" value="RHODANESE_3"/>
    <property type="match status" value="1"/>
</dbReference>
<name>A0ABN7SV60_OIKDI</name>
<evidence type="ECO:0000259" key="2">
    <source>
        <dbReference type="PROSITE" id="PS50206"/>
    </source>
</evidence>
<evidence type="ECO:0000313" key="3">
    <source>
        <dbReference type="EMBL" id="CAG5105968.1"/>
    </source>
</evidence>
<organism evidence="3 4">
    <name type="scientific">Oikopleura dioica</name>
    <name type="common">Tunicate</name>
    <dbReference type="NCBI Taxonomy" id="34765"/>
    <lineage>
        <taxon>Eukaryota</taxon>
        <taxon>Metazoa</taxon>
        <taxon>Chordata</taxon>
        <taxon>Tunicata</taxon>
        <taxon>Appendicularia</taxon>
        <taxon>Copelata</taxon>
        <taxon>Oikopleuridae</taxon>
        <taxon>Oikopleura</taxon>
    </lineage>
</organism>
<feature type="transmembrane region" description="Helical" evidence="1">
    <location>
        <begin position="316"/>
        <end position="337"/>
    </location>
</feature>
<feature type="transmembrane region" description="Helical" evidence="1">
    <location>
        <begin position="377"/>
        <end position="396"/>
    </location>
</feature>
<accession>A0ABN7SV60</accession>
<feature type="transmembrane region" description="Helical" evidence="1">
    <location>
        <begin position="75"/>
        <end position="93"/>
    </location>
</feature>
<dbReference type="PANTHER" id="PTHR20765:SF1">
    <property type="entry name" value="EQUILIBRATIVE NUCLEOBASE TRANSPORTER 1"/>
    <property type="match status" value="1"/>
</dbReference>
<feature type="transmembrane region" description="Helical" evidence="1">
    <location>
        <begin position="408"/>
        <end position="426"/>
    </location>
</feature>
<reference evidence="3 4" key="1">
    <citation type="submission" date="2021-04" db="EMBL/GenBank/DDBJ databases">
        <authorList>
            <person name="Bliznina A."/>
        </authorList>
    </citation>
    <scope>NUCLEOTIDE SEQUENCE [LARGE SCALE GENOMIC DNA]</scope>
</reference>
<sequence>MAASNFMNYLAVGFALLESVTCNGLYLGWGMMSAIFKKGDYFADKCIDVGEELNNPLNSNSTRDCSERDKLFNDVYFLSVVAYNVGVFIFGIISDKLGLVFLRGSGIIVYGIGLGLMCFLDTDNSLIWIAWPALATGGSLNHIGNVQTTRTLHKSYGIFMAVMSGCFGASGSFPLLWDHVIDTTDHVTVPRIFYLWSVLFACISVPKFLFFTPWKMPKVIGLDYCIFQNTWIRKCRASLEEETQDAGSKQNQFKETLAIFKDMKIYLLFVGYGVFMLRIQSSIAWMSGGWPEWVKKGDPDVTQAEIEDFITSINRLYSVSGISLILLNIIPGFILDYSKNHSKTIGVGLFKGYCVLMTASFIFNTAASIMQGFQNTTIAYVSVFMNLIGKSFGISWSPAWLYIFSPQLYGSVLGFFTLIGVLFGLINQPMYNFCMNNDDFATMNFVQAGLGITIFLLPIVLKIRNNEEKKSRRKSYDKSAPNEIFDNIEDKSETIF</sequence>
<dbReference type="Gene3D" id="1.20.1250.20">
    <property type="entry name" value="MFS general substrate transporter like domains"/>
    <property type="match status" value="1"/>
</dbReference>
<dbReference type="EMBL" id="OU015566">
    <property type="protein sequence ID" value="CAG5105968.1"/>
    <property type="molecule type" value="Genomic_DNA"/>
</dbReference>
<feature type="domain" description="Rhodanese" evidence="2">
    <location>
        <begin position="283"/>
        <end position="302"/>
    </location>
</feature>
<keyword evidence="1" id="KW-0812">Transmembrane</keyword>
<keyword evidence="4" id="KW-1185">Reference proteome</keyword>
<dbReference type="PANTHER" id="PTHR20765">
    <property type="entry name" value="SOLUTE CARRIER FAMILY 43 MEMBER 3-RELATED"/>
    <property type="match status" value="1"/>
</dbReference>
<feature type="transmembrane region" description="Helical" evidence="1">
    <location>
        <begin position="100"/>
        <end position="120"/>
    </location>
</feature>
<feature type="transmembrane region" description="Helical" evidence="1">
    <location>
        <begin position="126"/>
        <end position="144"/>
    </location>
</feature>
<protein>
    <submittedName>
        <fullName evidence="3">Oidioi.mRNA.OKI2018_I69.chr1.g2615.t1.cds</fullName>
    </submittedName>
</protein>
<evidence type="ECO:0000256" key="1">
    <source>
        <dbReference type="SAM" id="Phobius"/>
    </source>
</evidence>
<feature type="transmembrane region" description="Helical" evidence="1">
    <location>
        <begin position="156"/>
        <end position="177"/>
    </location>
</feature>
<dbReference type="InterPro" id="IPR027197">
    <property type="entry name" value="SLC43A3"/>
</dbReference>